<feature type="region of interest" description="Disordered" evidence="1">
    <location>
        <begin position="1"/>
        <end position="30"/>
    </location>
</feature>
<comment type="caution">
    <text evidence="2">The sequence shown here is derived from an EMBL/GenBank/DDBJ whole genome shotgun (WGS) entry which is preliminary data.</text>
</comment>
<proteinExistence type="predicted"/>
<accession>A0ABV0YGC9</accession>
<dbReference type="Proteomes" id="UP001469553">
    <property type="component" value="Unassembled WGS sequence"/>
</dbReference>
<feature type="non-terminal residue" evidence="2">
    <location>
        <position position="1"/>
    </location>
</feature>
<evidence type="ECO:0000313" key="2">
    <source>
        <dbReference type="EMBL" id="MEQ2292884.1"/>
    </source>
</evidence>
<dbReference type="EMBL" id="JAHRIP010031107">
    <property type="protein sequence ID" value="MEQ2292884.1"/>
    <property type="molecule type" value="Genomic_DNA"/>
</dbReference>
<name>A0ABV0YGC9_9TELE</name>
<reference evidence="2 3" key="1">
    <citation type="submission" date="2021-06" db="EMBL/GenBank/DDBJ databases">
        <authorList>
            <person name="Palmer J.M."/>
        </authorList>
    </citation>
    <scope>NUCLEOTIDE SEQUENCE [LARGE SCALE GENOMIC DNA]</scope>
    <source>
        <strain evidence="2 3">AS_MEX2019</strain>
        <tissue evidence="2">Muscle</tissue>
    </source>
</reference>
<sequence length="53" mass="5697">SLSVGGERRKGGKESREGEEKSAPFQRKIPLLPLSAQGSLISSLQHLSSGRLH</sequence>
<gene>
    <name evidence="2" type="ORF">AMECASPLE_027382</name>
</gene>
<evidence type="ECO:0000256" key="1">
    <source>
        <dbReference type="SAM" id="MobiDB-lite"/>
    </source>
</evidence>
<feature type="compositionally biased region" description="Basic and acidic residues" evidence="1">
    <location>
        <begin position="1"/>
        <end position="22"/>
    </location>
</feature>
<keyword evidence="3" id="KW-1185">Reference proteome</keyword>
<evidence type="ECO:0000313" key="3">
    <source>
        <dbReference type="Proteomes" id="UP001469553"/>
    </source>
</evidence>
<organism evidence="2 3">
    <name type="scientific">Ameca splendens</name>
    <dbReference type="NCBI Taxonomy" id="208324"/>
    <lineage>
        <taxon>Eukaryota</taxon>
        <taxon>Metazoa</taxon>
        <taxon>Chordata</taxon>
        <taxon>Craniata</taxon>
        <taxon>Vertebrata</taxon>
        <taxon>Euteleostomi</taxon>
        <taxon>Actinopterygii</taxon>
        <taxon>Neopterygii</taxon>
        <taxon>Teleostei</taxon>
        <taxon>Neoteleostei</taxon>
        <taxon>Acanthomorphata</taxon>
        <taxon>Ovalentaria</taxon>
        <taxon>Atherinomorphae</taxon>
        <taxon>Cyprinodontiformes</taxon>
        <taxon>Goodeidae</taxon>
        <taxon>Ameca</taxon>
    </lineage>
</organism>
<protein>
    <submittedName>
        <fullName evidence="2">Uncharacterized protein</fullName>
    </submittedName>
</protein>